<dbReference type="Proteomes" id="UP000000759">
    <property type="component" value="Chromosome 13"/>
</dbReference>
<reference evidence="6" key="2">
    <citation type="submission" date="2008-08" db="EMBL/GenBank/DDBJ databases">
        <authorList>
            <consortium name="Diatom Consortium"/>
            <person name="Grigoriev I."/>
            <person name="Grimwood J."/>
            <person name="Kuo A."/>
            <person name="Otillar R.P."/>
            <person name="Salamov A."/>
            <person name="Detter J.C."/>
            <person name="Lindquist E."/>
            <person name="Shapiro H."/>
            <person name="Lucas S."/>
            <person name="Glavina del Rio T."/>
            <person name="Pitluck S."/>
            <person name="Rokhsar D."/>
            <person name="Bowler C."/>
        </authorList>
    </citation>
    <scope>GENOME REANNOTATION</scope>
    <source>
        <strain evidence="6">CCAP 1055/1</strain>
    </source>
</reference>
<protein>
    <recommendedName>
        <fullName evidence="4">Thioredoxin domain-containing protein</fullName>
    </recommendedName>
</protein>
<dbReference type="SUPFAM" id="SSF52833">
    <property type="entry name" value="Thioredoxin-like"/>
    <property type="match status" value="1"/>
</dbReference>
<dbReference type="InterPro" id="IPR013766">
    <property type="entry name" value="Thioredoxin_domain"/>
</dbReference>
<dbReference type="OMA" id="FIVTESK"/>
<sequence length="193" mass="21560">MTMGMRSFFSFLAFATTAAAIQELDEASFDQLMGSGKNGMIKFFQPWCGHCTRMKPDWDKLAEEAHSSVFIADVNCSDQAELCEKNDVAGYPTIKVYKDGVDEKYNGARGFDDLMDYVDANLASKCDVSKLEETCGEKAVKYANKWKDREAADVTKEFSRLEGMAGKSMTMELKAWLRERMAILKQLTASASS</sequence>
<evidence type="ECO:0000256" key="1">
    <source>
        <dbReference type="ARBA" id="ARBA00006347"/>
    </source>
</evidence>
<gene>
    <name evidence="5" type="ORF">PHATRDRAFT_47306</name>
</gene>
<reference evidence="5 6" key="1">
    <citation type="journal article" date="2008" name="Nature">
        <title>The Phaeodactylum genome reveals the evolutionary history of diatom genomes.</title>
        <authorList>
            <person name="Bowler C."/>
            <person name="Allen A.E."/>
            <person name="Badger J.H."/>
            <person name="Grimwood J."/>
            <person name="Jabbari K."/>
            <person name="Kuo A."/>
            <person name="Maheswari U."/>
            <person name="Martens C."/>
            <person name="Maumus F."/>
            <person name="Otillar R.P."/>
            <person name="Rayko E."/>
            <person name="Salamov A."/>
            <person name="Vandepoele K."/>
            <person name="Beszteri B."/>
            <person name="Gruber A."/>
            <person name="Heijde M."/>
            <person name="Katinka M."/>
            <person name="Mock T."/>
            <person name="Valentin K."/>
            <person name="Verret F."/>
            <person name="Berges J.A."/>
            <person name="Brownlee C."/>
            <person name="Cadoret J.P."/>
            <person name="Chiovitti A."/>
            <person name="Choi C.J."/>
            <person name="Coesel S."/>
            <person name="De Martino A."/>
            <person name="Detter J.C."/>
            <person name="Durkin C."/>
            <person name="Falciatore A."/>
            <person name="Fournet J."/>
            <person name="Haruta M."/>
            <person name="Huysman M.J."/>
            <person name="Jenkins B.D."/>
            <person name="Jiroutova K."/>
            <person name="Jorgensen R.E."/>
            <person name="Joubert Y."/>
            <person name="Kaplan A."/>
            <person name="Kroger N."/>
            <person name="Kroth P.G."/>
            <person name="La Roche J."/>
            <person name="Lindquist E."/>
            <person name="Lommer M."/>
            <person name="Martin-Jezequel V."/>
            <person name="Lopez P.J."/>
            <person name="Lucas S."/>
            <person name="Mangogna M."/>
            <person name="McGinnis K."/>
            <person name="Medlin L.K."/>
            <person name="Montsant A."/>
            <person name="Oudot-Le Secq M.P."/>
            <person name="Napoli C."/>
            <person name="Obornik M."/>
            <person name="Parker M.S."/>
            <person name="Petit J.L."/>
            <person name="Porcel B.M."/>
            <person name="Poulsen N."/>
            <person name="Robison M."/>
            <person name="Rychlewski L."/>
            <person name="Rynearson T.A."/>
            <person name="Schmutz J."/>
            <person name="Shapiro H."/>
            <person name="Siaut M."/>
            <person name="Stanley M."/>
            <person name="Sussman M.R."/>
            <person name="Taylor A.R."/>
            <person name="Vardi A."/>
            <person name="von Dassow P."/>
            <person name="Vyverman W."/>
            <person name="Willis A."/>
            <person name="Wyrwicz L.S."/>
            <person name="Rokhsar D.S."/>
            <person name="Weissenbach J."/>
            <person name="Armbrust E.V."/>
            <person name="Green B.R."/>
            <person name="Van de Peer Y."/>
            <person name="Grigoriev I.V."/>
        </authorList>
    </citation>
    <scope>NUCLEOTIDE SEQUENCE [LARGE SCALE GENOMIC DNA]</scope>
    <source>
        <strain evidence="5 6">CCAP 1055/1</strain>
    </source>
</reference>
<dbReference type="Gene3D" id="3.40.30.10">
    <property type="entry name" value="Glutaredoxin"/>
    <property type="match status" value="1"/>
</dbReference>
<proteinExistence type="inferred from homology"/>
<feature type="signal peptide" evidence="3">
    <location>
        <begin position="1"/>
        <end position="20"/>
    </location>
</feature>
<dbReference type="HOGENOM" id="CLU_090389_4_0_1"/>
<dbReference type="STRING" id="556484.B7G3X6"/>
<dbReference type="AlphaFoldDB" id="B7G3X6"/>
<dbReference type="InterPro" id="IPR051063">
    <property type="entry name" value="PDI"/>
</dbReference>
<dbReference type="PANTHER" id="PTHR45672">
    <property type="entry name" value="PROTEIN DISULFIDE-ISOMERASE C17H9.14C-RELATED"/>
    <property type="match status" value="1"/>
</dbReference>
<name>B7G3X6_PHATC</name>
<dbReference type="PaxDb" id="2850-Phatr47306"/>
<dbReference type="PROSITE" id="PS00194">
    <property type="entry name" value="THIOREDOXIN_1"/>
    <property type="match status" value="1"/>
</dbReference>
<comment type="similarity">
    <text evidence="1">Belongs to the protein disulfide isomerase family.</text>
</comment>
<dbReference type="EMBL" id="CM000615">
    <property type="protein sequence ID" value="EEC46729.1"/>
    <property type="molecule type" value="Genomic_DNA"/>
</dbReference>
<evidence type="ECO:0000313" key="5">
    <source>
        <dbReference type="EMBL" id="EEC46729.1"/>
    </source>
</evidence>
<dbReference type="InterPro" id="IPR036249">
    <property type="entry name" value="Thioredoxin-like_sf"/>
</dbReference>
<dbReference type="FunCoup" id="B7G3X6">
    <property type="interactions" value="52"/>
</dbReference>
<dbReference type="PROSITE" id="PS51352">
    <property type="entry name" value="THIOREDOXIN_2"/>
    <property type="match status" value="1"/>
</dbReference>
<dbReference type="PANTHER" id="PTHR45672:SF3">
    <property type="entry name" value="THIOREDOXIN DOMAIN-CONTAINING PROTEIN 5"/>
    <property type="match status" value="1"/>
</dbReference>
<dbReference type="GO" id="GO:0003756">
    <property type="term" value="F:protein disulfide isomerase activity"/>
    <property type="evidence" value="ECO:0007669"/>
    <property type="project" value="TreeGrafter"/>
</dbReference>
<feature type="chain" id="PRO_5002855377" description="Thioredoxin domain-containing protein" evidence="3">
    <location>
        <begin position="21"/>
        <end position="193"/>
    </location>
</feature>
<keyword evidence="2 3" id="KW-0732">Signal</keyword>
<dbReference type="GO" id="GO:0006457">
    <property type="term" value="P:protein folding"/>
    <property type="evidence" value="ECO:0007669"/>
    <property type="project" value="TreeGrafter"/>
</dbReference>
<dbReference type="PRINTS" id="PR00421">
    <property type="entry name" value="THIOREDOXIN"/>
</dbReference>
<dbReference type="RefSeq" id="XP_002181515.1">
    <property type="nucleotide sequence ID" value="XM_002181479.1"/>
</dbReference>
<evidence type="ECO:0000313" key="6">
    <source>
        <dbReference type="Proteomes" id="UP000000759"/>
    </source>
</evidence>
<dbReference type="InterPro" id="IPR017937">
    <property type="entry name" value="Thioredoxin_CS"/>
</dbReference>
<feature type="domain" description="Thioredoxin" evidence="4">
    <location>
        <begin position="5"/>
        <end position="123"/>
    </location>
</feature>
<dbReference type="OrthoDB" id="72053at2759"/>
<dbReference type="eggNOG" id="KOG0190">
    <property type="taxonomic scope" value="Eukaryota"/>
</dbReference>
<evidence type="ECO:0000256" key="2">
    <source>
        <dbReference type="ARBA" id="ARBA00022729"/>
    </source>
</evidence>
<dbReference type="GO" id="GO:0005783">
    <property type="term" value="C:endoplasmic reticulum"/>
    <property type="evidence" value="ECO:0007669"/>
    <property type="project" value="TreeGrafter"/>
</dbReference>
<keyword evidence="6" id="KW-1185">Reference proteome</keyword>
<dbReference type="KEGG" id="pti:PHATRDRAFT_47306"/>
<evidence type="ECO:0000256" key="3">
    <source>
        <dbReference type="SAM" id="SignalP"/>
    </source>
</evidence>
<organism evidence="5 6">
    <name type="scientific">Phaeodactylum tricornutum (strain CCAP 1055/1)</name>
    <dbReference type="NCBI Taxonomy" id="556484"/>
    <lineage>
        <taxon>Eukaryota</taxon>
        <taxon>Sar</taxon>
        <taxon>Stramenopiles</taxon>
        <taxon>Ochrophyta</taxon>
        <taxon>Bacillariophyta</taxon>
        <taxon>Bacillariophyceae</taxon>
        <taxon>Bacillariophycidae</taxon>
        <taxon>Naviculales</taxon>
        <taxon>Phaeodactylaceae</taxon>
        <taxon>Phaeodactylum</taxon>
    </lineage>
</organism>
<dbReference type="InParanoid" id="B7G3X6"/>
<accession>B7G3X6</accession>
<dbReference type="CDD" id="cd02961">
    <property type="entry name" value="PDI_a_family"/>
    <property type="match status" value="1"/>
</dbReference>
<dbReference type="GeneID" id="7202481"/>
<dbReference type="Pfam" id="PF00085">
    <property type="entry name" value="Thioredoxin"/>
    <property type="match status" value="1"/>
</dbReference>
<evidence type="ECO:0000259" key="4">
    <source>
        <dbReference type="PROSITE" id="PS51352"/>
    </source>
</evidence>